<reference evidence="1" key="1">
    <citation type="journal article" date="2015" name="Nature">
        <title>Complex archaea that bridge the gap between prokaryotes and eukaryotes.</title>
        <authorList>
            <person name="Spang A."/>
            <person name="Saw J.H."/>
            <person name="Jorgensen S.L."/>
            <person name="Zaremba-Niedzwiedzka K."/>
            <person name="Martijn J."/>
            <person name="Lind A.E."/>
            <person name="van Eijk R."/>
            <person name="Schleper C."/>
            <person name="Guy L."/>
            <person name="Ettema T.J."/>
        </authorList>
    </citation>
    <scope>NUCLEOTIDE SEQUENCE</scope>
</reference>
<comment type="caution">
    <text evidence="1">The sequence shown here is derived from an EMBL/GenBank/DDBJ whole genome shotgun (WGS) entry which is preliminary data.</text>
</comment>
<accession>A0A0F9MK75</accession>
<gene>
    <name evidence="1" type="ORF">LCGC14_1449370</name>
</gene>
<proteinExistence type="predicted"/>
<organism evidence="1">
    <name type="scientific">marine sediment metagenome</name>
    <dbReference type="NCBI Taxonomy" id="412755"/>
    <lineage>
        <taxon>unclassified sequences</taxon>
        <taxon>metagenomes</taxon>
        <taxon>ecological metagenomes</taxon>
    </lineage>
</organism>
<evidence type="ECO:0000313" key="1">
    <source>
        <dbReference type="EMBL" id="KKM69587.1"/>
    </source>
</evidence>
<protein>
    <submittedName>
        <fullName evidence="1">Uncharacterized protein</fullName>
    </submittedName>
</protein>
<sequence length="100" mass="11934">MSNIFKRFFKNNENEIEKEVEKEMKAVRYGELRINWTAGPSSVFSVIFYEDDNGKREYRVNGRDTKLFDKTDEYAQCETWKHTGLFPDWAKDPIAEKLSR</sequence>
<dbReference type="AlphaFoldDB" id="A0A0F9MK75"/>
<name>A0A0F9MK75_9ZZZZ</name>
<dbReference type="EMBL" id="LAZR01009963">
    <property type="protein sequence ID" value="KKM69587.1"/>
    <property type="molecule type" value="Genomic_DNA"/>
</dbReference>